<keyword evidence="1" id="KW-0472">Membrane</keyword>
<sequence length="64" mass="6930">MSPAHQVVLAEAMSTHGEVGAMTLTAGGLLGFVALYRRRRATLSKRRARVVSRSDLADPLVPRQ</sequence>
<keyword evidence="3" id="KW-1185">Reference proteome</keyword>
<name>A0A840NJT7_9PSEU</name>
<keyword evidence="1" id="KW-1133">Transmembrane helix</keyword>
<dbReference type="AlphaFoldDB" id="A0A840NJT7"/>
<evidence type="ECO:0000313" key="3">
    <source>
        <dbReference type="Proteomes" id="UP000580474"/>
    </source>
</evidence>
<evidence type="ECO:0000313" key="2">
    <source>
        <dbReference type="EMBL" id="MBB5069549.1"/>
    </source>
</evidence>
<comment type="caution">
    <text evidence="2">The sequence shown here is derived from an EMBL/GenBank/DDBJ whole genome shotgun (WGS) entry which is preliminary data.</text>
</comment>
<gene>
    <name evidence="2" type="ORF">BJ969_002637</name>
</gene>
<dbReference type="RefSeq" id="WP_184479223.1">
    <property type="nucleotide sequence ID" value="NZ_JACHIV010000001.1"/>
</dbReference>
<dbReference type="EMBL" id="JACHIV010000001">
    <property type="protein sequence ID" value="MBB5069549.1"/>
    <property type="molecule type" value="Genomic_DNA"/>
</dbReference>
<dbReference type="Proteomes" id="UP000580474">
    <property type="component" value="Unassembled WGS sequence"/>
</dbReference>
<protein>
    <submittedName>
        <fullName evidence="2">Uncharacterized protein (TIGR03382 family)</fullName>
    </submittedName>
</protein>
<proteinExistence type="predicted"/>
<keyword evidence="1" id="KW-0812">Transmembrane</keyword>
<accession>A0A840NJT7</accession>
<dbReference type="InterPro" id="IPR017756">
    <property type="entry name" value="TM_Gly-Cys-Arg_CS"/>
</dbReference>
<organism evidence="2 3">
    <name type="scientific">Saccharopolyspora gloriosae</name>
    <dbReference type="NCBI Taxonomy" id="455344"/>
    <lineage>
        <taxon>Bacteria</taxon>
        <taxon>Bacillati</taxon>
        <taxon>Actinomycetota</taxon>
        <taxon>Actinomycetes</taxon>
        <taxon>Pseudonocardiales</taxon>
        <taxon>Pseudonocardiaceae</taxon>
        <taxon>Saccharopolyspora</taxon>
    </lineage>
</organism>
<evidence type="ECO:0000256" key="1">
    <source>
        <dbReference type="SAM" id="Phobius"/>
    </source>
</evidence>
<dbReference type="NCBIfam" id="TIGR03382">
    <property type="entry name" value="GC_trans_RRR"/>
    <property type="match status" value="1"/>
</dbReference>
<reference evidence="2 3" key="1">
    <citation type="submission" date="2020-08" db="EMBL/GenBank/DDBJ databases">
        <title>Sequencing the genomes of 1000 actinobacteria strains.</title>
        <authorList>
            <person name="Klenk H.-P."/>
        </authorList>
    </citation>
    <scope>NUCLEOTIDE SEQUENCE [LARGE SCALE GENOMIC DNA]</scope>
    <source>
        <strain evidence="2 3">DSM 45582</strain>
    </source>
</reference>
<feature type="transmembrane region" description="Helical" evidence="1">
    <location>
        <begin position="20"/>
        <end position="37"/>
    </location>
</feature>